<dbReference type="RefSeq" id="WP_093608083.1">
    <property type="nucleotide sequence ID" value="NZ_FNFF01000002.1"/>
</dbReference>
<dbReference type="EMBL" id="FNFF01000002">
    <property type="protein sequence ID" value="SDJ74766.1"/>
    <property type="molecule type" value="Genomic_DNA"/>
</dbReference>
<name>A0A1G8W9F2_9ACTN</name>
<accession>A0A1G8W9F2</accession>
<sequence length="104" mass="11584">MTDVSEEDIGLMRRQGDLADFIRAEVTRARNDCARRRAQVLAHPDLADRLTIAPLNYATAQAWTGYLPPERWNGRHNNSPTRTALVALISEAAQRAHTRYGAAA</sequence>
<dbReference type="OrthoDB" id="9946693at2"/>
<protein>
    <submittedName>
        <fullName evidence="1">Uncharacterized protein</fullName>
    </submittedName>
</protein>
<organism evidence="1 2">
    <name type="scientific">Streptomyces indicus</name>
    <dbReference type="NCBI Taxonomy" id="417292"/>
    <lineage>
        <taxon>Bacteria</taxon>
        <taxon>Bacillati</taxon>
        <taxon>Actinomycetota</taxon>
        <taxon>Actinomycetes</taxon>
        <taxon>Kitasatosporales</taxon>
        <taxon>Streptomycetaceae</taxon>
        <taxon>Streptomyces</taxon>
    </lineage>
</organism>
<dbReference type="Proteomes" id="UP000199155">
    <property type="component" value="Unassembled WGS sequence"/>
</dbReference>
<reference evidence="1 2" key="1">
    <citation type="submission" date="2016-10" db="EMBL/GenBank/DDBJ databases">
        <authorList>
            <person name="de Groot N.N."/>
        </authorList>
    </citation>
    <scope>NUCLEOTIDE SEQUENCE [LARGE SCALE GENOMIC DNA]</scope>
    <source>
        <strain evidence="1 2">CGMCC 4.5727</strain>
    </source>
</reference>
<dbReference type="STRING" id="417292.SAMN05421806_102313"/>
<gene>
    <name evidence="1" type="ORF">SAMN05421806_102313</name>
</gene>
<dbReference type="AlphaFoldDB" id="A0A1G8W9F2"/>
<evidence type="ECO:0000313" key="1">
    <source>
        <dbReference type="EMBL" id="SDJ74766.1"/>
    </source>
</evidence>
<proteinExistence type="predicted"/>
<evidence type="ECO:0000313" key="2">
    <source>
        <dbReference type="Proteomes" id="UP000199155"/>
    </source>
</evidence>
<keyword evidence="2" id="KW-1185">Reference proteome</keyword>